<gene>
    <name evidence="2" type="ORF">HNQ40_001940</name>
</gene>
<accession>A0A7X0H9A0</accession>
<name>A0A7X0H9A0_9BACT</name>
<feature type="domain" description="Ice-binding protein C-terminal" evidence="1">
    <location>
        <begin position="285"/>
        <end position="308"/>
    </location>
</feature>
<reference evidence="2 3" key="1">
    <citation type="submission" date="2020-08" db="EMBL/GenBank/DDBJ databases">
        <title>Genomic Encyclopedia of Type Strains, Phase IV (KMG-IV): sequencing the most valuable type-strain genomes for metagenomic binning, comparative biology and taxonomic classification.</title>
        <authorList>
            <person name="Goeker M."/>
        </authorList>
    </citation>
    <scope>NUCLEOTIDE SEQUENCE [LARGE SCALE GENOMIC DNA]</scope>
    <source>
        <strain evidence="2 3">DSM 103725</strain>
    </source>
</reference>
<organism evidence="2 3">
    <name type="scientific">Algisphaera agarilytica</name>
    <dbReference type="NCBI Taxonomy" id="1385975"/>
    <lineage>
        <taxon>Bacteria</taxon>
        <taxon>Pseudomonadati</taxon>
        <taxon>Planctomycetota</taxon>
        <taxon>Phycisphaerae</taxon>
        <taxon>Phycisphaerales</taxon>
        <taxon>Phycisphaeraceae</taxon>
        <taxon>Algisphaera</taxon>
    </lineage>
</organism>
<keyword evidence="3" id="KW-1185">Reference proteome</keyword>
<dbReference type="NCBIfam" id="TIGR02595">
    <property type="entry name" value="PEP_CTERM"/>
    <property type="match status" value="1"/>
</dbReference>
<dbReference type="EMBL" id="JACHGY010000001">
    <property type="protein sequence ID" value="MBB6430134.1"/>
    <property type="molecule type" value="Genomic_DNA"/>
</dbReference>
<sequence length="310" mass="31880">MMYLFERLSGARPIAAGLLATVLVGTSASGLIVQPSGSTLPADIPLDAVGTWGNNAAAIAVASGWVLTTRHQDSTTNPPDRTVVIDGMSYTADVDNQILFDSGGTTVDLRLVPLVDGSGNPAELTSFVEVYDGNISALGSTVTAITGFGPTIGATDTDGFDWAGTLDNGNALNAGQNRINGFDTIDTGTFSGMSVLVADFDEAGTPGLNGAVEFESTVSIGDSGGGWFINDGGTWKLTGLTHAVALDGDDDQNAGTTNDDFDAQAFFGQTLFAVDLRDYATTINAIPEPTSLALLGAGGLLAMTRRRKQS</sequence>
<dbReference type="RefSeq" id="WP_184677671.1">
    <property type="nucleotide sequence ID" value="NZ_JACHGY010000001.1"/>
</dbReference>
<comment type="caution">
    <text evidence="2">The sequence shown here is derived from an EMBL/GenBank/DDBJ whole genome shotgun (WGS) entry which is preliminary data.</text>
</comment>
<evidence type="ECO:0000313" key="2">
    <source>
        <dbReference type="EMBL" id="MBB6430134.1"/>
    </source>
</evidence>
<proteinExistence type="predicted"/>
<dbReference type="InterPro" id="IPR013424">
    <property type="entry name" value="Ice-binding_C"/>
</dbReference>
<evidence type="ECO:0000259" key="1">
    <source>
        <dbReference type="Pfam" id="PF07589"/>
    </source>
</evidence>
<dbReference type="Pfam" id="PF07589">
    <property type="entry name" value="PEP-CTERM"/>
    <property type="match status" value="1"/>
</dbReference>
<protein>
    <recommendedName>
        <fullName evidence="1">Ice-binding protein C-terminal domain-containing protein</fullName>
    </recommendedName>
</protein>
<dbReference type="AlphaFoldDB" id="A0A7X0H9A0"/>
<evidence type="ECO:0000313" key="3">
    <source>
        <dbReference type="Proteomes" id="UP000541810"/>
    </source>
</evidence>
<dbReference type="Proteomes" id="UP000541810">
    <property type="component" value="Unassembled WGS sequence"/>
</dbReference>